<dbReference type="GO" id="GO:0043495">
    <property type="term" value="F:protein-membrane adaptor activity"/>
    <property type="evidence" value="ECO:0007669"/>
    <property type="project" value="TreeGrafter"/>
</dbReference>
<dbReference type="STRING" id="451379.A0A0N5AJ83"/>
<organism evidence="7 8">
    <name type="scientific">Syphacia muris</name>
    <dbReference type="NCBI Taxonomy" id="451379"/>
    <lineage>
        <taxon>Eukaryota</taxon>
        <taxon>Metazoa</taxon>
        <taxon>Ecdysozoa</taxon>
        <taxon>Nematoda</taxon>
        <taxon>Chromadorea</taxon>
        <taxon>Rhabditida</taxon>
        <taxon>Spirurina</taxon>
        <taxon>Oxyuridomorpha</taxon>
        <taxon>Oxyuroidea</taxon>
        <taxon>Oxyuridae</taxon>
        <taxon>Syphacia</taxon>
    </lineage>
</organism>
<sequence length="219" mass="25280">MSTLDYSAIKLMINEALKKYDADKTGKVDYALESSGGSVWSTRCTEAYEKSRLESLFGIPLWYSSYSPRQVIQHRSSLGSGECWAFRGTGYLVIKLAYPVFVTEVSYEHLPSCVHPEHDIKSSPRNFEIWSLKDVDDLSSRFLIGEYEYDNKGEALQTFKAQNIPNYKSPFIELIVHSNWGADYTCLYRLRVHGHRTVNTTMLVISVELFYVYWSIFNF</sequence>
<evidence type="ECO:0000256" key="4">
    <source>
        <dbReference type="ARBA" id="ARBA00023054"/>
    </source>
</evidence>
<dbReference type="PANTHER" id="PTHR12911:SF8">
    <property type="entry name" value="KLAROID PROTEIN-RELATED"/>
    <property type="match status" value="1"/>
</dbReference>
<dbReference type="PANTHER" id="PTHR12911">
    <property type="entry name" value="SAD1/UNC-84-LIKE PROTEIN-RELATED"/>
    <property type="match status" value="1"/>
</dbReference>
<dbReference type="GO" id="GO:0034993">
    <property type="term" value="C:meiotic nuclear membrane microtubule tethering complex"/>
    <property type="evidence" value="ECO:0007669"/>
    <property type="project" value="TreeGrafter"/>
</dbReference>
<evidence type="ECO:0000256" key="5">
    <source>
        <dbReference type="ARBA" id="ARBA00023136"/>
    </source>
</evidence>
<evidence type="ECO:0000313" key="7">
    <source>
        <dbReference type="Proteomes" id="UP000046393"/>
    </source>
</evidence>
<evidence type="ECO:0000256" key="1">
    <source>
        <dbReference type="ARBA" id="ARBA00004370"/>
    </source>
</evidence>
<protein>
    <submittedName>
        <fullName evidence="8">SUN domain-containing protein</fullName>
    </submittedName>
</protein>
<evidence type="ECO:0000256" key="3">
    <source>
        <dbReference type="ARBA" id="ARBA00022989"/>
    </source>
</evidence>
<proteinExistence type="predicted"/>
<reference evidence="8" key="1">
    <citation type="submission" date="2017-02" db="UniProtKB">
        <authorList>
            <consortium name="WormBaseParasite"/>
        </authorList>
    </citation>
    <scope>IDENTIFICATION</scope>
</reference>
<feature type="domain" description="SUN" evidence="6">
    <location>
        <begin position="36"/>
        <end position="197"/>
    </location>
</feature>
<dbReference type="Proteomes" id="UP000046393">
    <property type="component" value="Unplaced"/>
</dbReference>
<dbReference type="Gene3D" id="2.60.120.260">
    <property type="entry name" value="Galactose-binding domain-like"/>
    <property type="match status" value="1"/>
</dbReference>
<keyword evidence="3" id="KW-1133">Transmembrane helix</keyword>
<evidence type="ECO:0000313" key="8">
    <source>
        <dbReference type="WBParaSite" id="SMUV_0000451001-mRNA-1"/>
    </source>
</evidence>
<accession>A0A0N5AJ83</accession>
<dbReference type="AlphaFoldDB" id="A0A0N5AJ83"/>
<dbReference type="PROSITE" id="PS51469">
    <property type="entry name" value="SUN"/>
    <property type="match status" value="1"/>
</dbReference>
<keyword evidence="2" id="KW-0812">Transmembrane</keyword>
<comment type="subcellular location">
    <subcellularLocation>
        <location evidence="1">Membrane</location>
    </subcellularLocation>
</comment>
<dbReference type="FunFam" id="2.60.120.260:FF:000009">
    <property type="entry name" value="SUN domain-containing protein 1 isoform X1"/>
    <property type="match status" value="1"/>
</dbReference>
<dbReference type="WBParaSite" id="SMUV_0000451001-mRNA-1">
    <property type="protein sequence ID" value="SMUV_0000451001-mRNA-1"/>
    <property type="gene ID" value="SMUV_0000451001"/>
</dbReference>
<dbReference type="Pfam" id="PF07738">
    <property type="entry name" value="Sad1_UNC"/>
    <property type="match status" value="1"/>
</dbReference>
<name>A0A0N5AJ83_9BILA</name>
<evidence type="ECO:0000259" key="6">
    <source>
        <dbReference type="PROSITE" id="PS51469"/>
    </source>
</evidence>
<keyword evidence="7" id="KW-1185">Reference proteome</keyword>
<evidence type="ECO:0000256" key="2">
    <source>
        <dbReference type="ARBA" id="ARBA00022692"/>
    </source>
</evidence>
<keyword evidence="5" id="KW-0472">Membrane</keyword>
<keyword evidence="4" id="KW-0175">Coiled coil</keyword>
<dbReference type="InterPro" id="IPR045119">
    <property type="entry name" value="SUN1-5"/>
</dbReference>
<dbReference type="InterPro" id="IPR012919">
    <property type="entry name" value="SUN_dom"/>
</dbReference>